<feature type="coiled-coil region" evidence="1">
    <location>
        <begin position="225"/>
        <end position="283"/>
    </location>
</feature>
<feature type="region of interest" description="Disordered" evidence="2">
    <location>
        <begin position="374"/>
        <end position="398"/>
    </location>
</feature>
<sequence length="420" mass="48662">MEEIINRIQKEVDEQNREEEKQAKEKKLKEVPKFDKDNLFTINFGGIENSIRYLLEKVEKLTAQVSKAEKDIKSRAYVVDKLHKEGTERDDKVKEMEKKIVDLENKSVDLENKSFEFNAKFESFMMNYQIQNRTISGVKDRIDEIEETLEKFEGEKGKGKNAFSGGNTSKPNDLENSQQISTIVDRLDGNDKLIDSLISKVQKINSKFNNKVKTPQFSESSEISQSKIGNKIKNLEKEIEDLRCSIPINTAASNDGTTHSSINQNLKIKLDHFRQDLDQTKSTVLSLQQMVEEKPDYDQLQEIDKVVTDKLNDCIKAVRRQMFEKSESTRSLKKLEKQLRSLYEVLYAQVRVSESEEDPIAEFKSKGHLSKYPMWKKPPTTKKIRMRSHNKDGTNMMSSTGDIKTFKYYNMEPIHGQSDF</sequence>
<name>A0AAD1UM53_EUPCR</name>
<keyword evidence="4" id="KW-1185">Reference proteome</keyword>
<dbReference type="Gene3D" id="1.10.287.1490">
    <property type="match status" value="1"/>
</dbReference>
<evidence type="ECO:0000313" key="3">
    <source>
        <dbReference type="EMBL" id="CAI2369440.1"/>
    </source>
</evidence>
<keyword evidence="1" id="KW-0175">Coiled coil</keyword>
<dbReference type="Proteomes" id="UP001295684">
    <property type="component" value="Unassembled WGS sequence"/>
</dbReference>
<proteinExistence type="predicted"/>
<protein>
    <submittedName>
        <fullName evidence="3">Uncharacterized protein</fullName>
    </submittedName>
</protein>
<feature type="compositionally biased region" description="Polar residues" evidence="2">
    <location>
        <begin position="164"/>
        <end position="175"/>
    </location>
</feature>
<dbReference type="EMBL" id="CAMPGE010010591">
    <property type="protein sequence ID" value="CAI2369440.1"/>
    <property type="molecule type" value="Genomic_DNA"/>
</dbReference>
<evidence type="ECO:0000313" key="4">
    <source>
        <dbReference type="Proteomes" id="UP001295684"/>
    </source>
</evidence>
<feature type="region of interest" description="Disordered" evidence="2">
    <location>
        <begin position="1"/>
        <end position="26"/>
    </location>
</feature>
<accession>A0AAD1UM53</accession>
<gene>
    <name evidence="3" type="ORF">ECRASSUSDP1_LOCUS10741</name>
</gene>
<evidence type="ECO:0000256" key="1">
    <source>
        <dbReference type="SAM" id="Coils"/>
    </source>
</evidence>
<reference evidence="3" key="1">
    <citation type="submission" date="2023-07" db="EMBL/GenBank/DDBJ databases">
        <authorList>
            <consortium name="AG Swart"/>
            <person name="Singh M."/>
            <person name="Singh A."/>
            <person name="Seah K."/>
            <person name="Emmerich C."/>
        </authorList>
    </citation>
    <scope>NUCLEOTIDE SEQUENCE</scope>
    <source>
        <strain evidence="3">DP1</strain>
    </source>
</reference>
<dbReference type="AlphaFoldDB" id="A0AAD1UM53"/>
<organism evidence="3 4">
    <name type="scientific">Euplotes crassus</name>
    <dbReference type="NCBI Taxonomy" id="5936"/>
    <lineage>
        <taxon>Eukaryota</taxon>
        <taxon>Sar</taxon>
        <taxon>Alveolata</taxon>
        <taxon>Ciliophora</taxon>
        <taxon>Intramacronucleata</taxon>
        <taxon>Spirotrichea</taxon>
        <taxon>Hypotrichia</taxon>
        <taxon>Euplotida</taxon>
        <taxon>Euplotidae</taxon>
        <taxon>Moneuplotes</taxon>
    </lineage>
</organism>
<feature type="compositionally biased region" description="Basic residues" evidence="2">
    <location>
        <begin position="379"/>
        <end position="388"/>
    </location>
</feature>
<evidence type="ECO:0000256" key="2">
    <source>
        <dbReference type="SAM" id="MobiDB-lite"/>
    </source>
</evidence>
<comment type="caution">
    <text evidence="3">The sequence shown here is derived from an EMBL/GenBank/DDBJ whole genome shotgun (WGS) entry which is preliminary data.</text>
</comment>
<feature type="region of interest" description="Disordered" evidence="2">
    <location>
        <begin position="156"/>
        <end position="175"/>
    </location>
</feature>